<dbReference type="InterPro" id="IPR029058">
    <property type="entry name" value="AB_hydrolase_fold"/>
</dbReference>
<dbReference type="SUPFAM" id="SSF50475">
    <property type="entry name" value="FMN-binding split barrel"/>
    <property type="match status" value="1"/>
</dbReference>
<dbReference type="Gene3D" id="3.40.50.1820">
    <property type="entry name" value="alpha/beta hydrolase"/>
    <property type="match status" value="1"/>
</dbReference>
<comment type="caution">
    <text evidence="3">The sequence shown here is derived from an EMBL/GenBank/DDBJ whole genome shotgun (WGS) entry which is preliminary data.</text>
</comment>
<dbReference type="EMBL" id="QFPJ01000031">
    <property type="protein sequence ID" value="PZQ21349.1"/>
    <property type="molecule type" value="Genomic_DNA"/>
</dbReference>
<organism evidence="3 4">
    <name type="scientific">Sphingopyxis macrogoltabida</name>
    <name type="common">Sphingomonas macrogoltabidus</name>
    <dbReference type="NCBI Taxonomy" id="33050"/>
    <lineage>
        <taxon>Bacteria</taxon>
        <taxon>Pseudomonadati</taxon>
        <taxon>Pseudomonadota</taxon>
        <taxon>Alphaproteobacteria</taxon>
        <taxon>Sphingomonadales</taxon>
        <taxon>Sphingomonadaceae</taxon>
        <taxon>Sphingopyxis</taxon>
    </lineage>
</organism>
<evidence type="ECO:0000313" key="3">
    <source>
        <dbReference type="EMBL" id="PZQ21349.1"/>
    </source>
</evidence>
<proteinExistence type="predicted"/>
<dbReference type="PANTHER" id="PTHR30466:SF1">
    <property type="entry name" value="FMN REDUCTASE (NADH) RUTF"/>
    <property type="match status" value="1"/>
</dbReference>
<dbReference type="Gene3D" id="2.30.110.10">
    <property type="entry name" value="Electron Transport, Fmn-binding Protein, Chain A"/>
    <property type="match status" value="1"/>
</dbReference>
<evidence type="ECO:0000259" key="2">
    <source>
        <dbReference type="SMART" id="SM00903"/>
    </source>
</evidence>
<dbReference type="InterPro" id="IPR012349">
    <property type="entry name" value="Split_barrel_FMN-bd"/>
</dbReference>
<dbReference type="PANTHER" id="PTHR30466">
    <property type="entry name" value="FLAVIN REDUCTASE"/>
    <property type="match status" value="1"/>
</dbReference>
<dbReference type="GO" id="GO:0010181">
    <property type="term" value="F:FMN binding"/>
    <property type="evidence" value="ECO:0007669"/>
    <property type="project" value="InterPro"/>
</dbReference>
<name>A0A2W5KZ40_SPHMC</name>
<dbReference type="SMART" id="SM00903">
    <property type="entry name" value="Flavin_Reduct"/>
    <property type="match status" value="1"/>
</dbReference>
<sequence length="408" mass="43031">MSVVEYRGFAGVRLEADVTGADDDPAVLLVHGAGQTRAVWATVAEALEQAGRRVISLDLRGHGGSEWPEDGRYDFTAMVEDLRAVLAQLGSRPVVVAAMLGGWVASAALERDAAVLASGLVLVDLPIDVAGGVPNGVDAAPREASALAPGQADWDARLPDAFGRGAFAQRFAGVPAAIALPTLYVRGAMSDLVAKADAAAFVAQLPDGELAEVEARSLVAAEDRVDALCAYLIDFLERRAPRASPEYRAGSDARTFRDALGCFATGVTVVTAIGSDGQPIGLTANSFTSVSLDPPLLLVCIANTSTSASALRAVDRFAVNVLQIGQQPTSNRFAGRDEERFAATPWALGEFGTPVLTGSLSSFECARDAVHDGGDHFILVGRVLRAIFEPRRDPLLYFRGKYRKLHFA</sequence>
<dbReference type="InterPro" id="IPR002563">
    <property type="entry name" value="Flavin_Rdtase-like_dom"/>
</dbReference>
<evidence type="ECO:0000313" key="4">
    <source>
        <dbReference type="Proteomes" id="UP000248597"/>
    </source>
</evidence>
<dbReference type="AlphaFoldDB" id="A0A2W5KZ40"/>
<dbReference type="Proteomes" id="UP000248597">
    <property type="component" value="Unassembled WGS sequence"/>
</dbReference>
<accession>A0A2W5KZ40</accession>
<gene>
    <name evidence="3" type="ORF">DI569_12155</name>
</gene>
<dbReference type="GO" id="GO:0042602">
    <property type="term" value="F:riboflavin reductase (NADPH) activity"/>
    <property type="evidence" value="ECO:0007669"/>
    <property type="project" value="TreeGrafter"/>
</dbReference>
<reference evidence="3 4" key="1">
    <citation type="submission" date="2017-08" db="EMBL/GenBank/DDBJ databases">
        <title>Infants hospitalized years apart are colonized by the same room-sourced microbial strains.</title>
        <authorList>
            <person name="Brooks B."/>
            <person name="Olm M.R."/>
            <person name="Firek B.A."/>
            <person name="Baker R."/>
            <person name="Thomas B.C."/>
            <person name="Morowitz M.J."/>
            <person name="Banfield J.F."/>
        </authorList>
    </citation>
    <scope>NUCLEOTIDE SEQUENCE [LARGE SCALE GENOMIC DNA]</scope>
    <source>
        <strain evidence="3">S2_005_003_R2_47</strain>
    </source>
</reference>
<dbReference type="InterPro" id="IPR000073">
    <property type="entry name" value="AB_hydrolase_1"/>
</dbReference>
<dbReference type="SUPFAM" id="SSF53474">
    <property type="entry name" value="alpha/beta-Hydrolases"/>
    <property type="match status" value="1"/>
</dbReference>
<dbReference type="Pfam" id="PF00561">
    <property type="entry name" value="Abhydrolase_1"/>
    <property type="match status" value="1"/>
</dbReference>
<dbReference type="InterPro" id="IPR050268">
    <property type="entry name" value="NADH-dep_flavin_reductase"/>
</dbReference>
<protein>
    <submittedName>
        <fullName evidence="3">Flavin reductase</fullName>
    </submittedName>
</protein>
<keyword evidence="1" id="KW-0560">Oxidoreductase</keyword>
<feature type="domain" description="Flavin reductase like" evidence="2">
    <location>
        <begin position="260"/>
        <end position="404"/>
    </location>
</feature>
<evidence type="ECO:0000256" key="1">
    <source>
        <dbReference type="ARBA" id="ARBA00023002"/>
    </source>
</evidence>
<dbReference type="Pfam" id="PF01613">
    <property type="entry name" value="Flavin_Reduct"/>
    <property type="match status" value="1"/>
</dbReference>